<dbReference type="PANTHER" id="PTHR46112:SF8">
    <property type="entry name" value="CYTOPLASMIC PEPTIDASE PEPQ-RELATED"/>
    <property type="match status" value="1"/>
</dbReference>
<keyword evidence="3" id="KW-0645">Protease</keyword>
<dbReference type="InterPro" id="IPR029149">
    <property type="entry name" value="Creatin/AminoP/Spt16_N"/>
</dbReference>
<dbReference type="InterPro" id="IPR036005">
    <property type="entry name" value="Creatinase/aminopeptidase-like"/>
</dbReference>
<accession>A0A0B2BBM4</accession>
<dbReference type="GO" id="GO:0008235">
    <property type="term" value="F:metalloexopeptidase activity"/>
    <property type="evidence" value="ECO:0007669"/>
    <property type="project" value="UniProtKB-ARBA"/>
</dbReference>
<dbReference type="Gene3D" id="3.40.350.10">
    <property type="entry name" value="Creatinase/prolidase N-terminal domain"/>
    <property type="match status" value="1"/>
</dbReference>
<dbReference type="RefSeq" id="WP_039359158.1">
    <property type="nucleotide sequence ID" value="NZ_PGEZ01000001.1"/>
</dbReference>
<sequence length="358" mass="38350">MAVEHDARRGRLAAMIRARGIATALVTDLVNVRYLTGFTGSNGAVGVAADGTAVLVTDGRYQDQARAEAPDVQIEVDRDLLGTLSARLGGATRVGVETHALSVDEHERLVSALDGVEVASLRRAVEELRVVKDEVELDALRVACRVSTEALAGLLEGPLVGRTERAVARDLEWRMYEAGAEAIAFDTIVASGPNSAIPHHDPTERVLETGDLLKIDFGARVDGYHADCTRTVVLGRADAWQREIHDAVREAQALGVEGCREGRQTDEVDADVRGSLADAGWLEHFTTGLGHGVGLRIHEDPFLSSPSPARLDRRTALTVEPGIYVPGRGGVRIEDTLVVTDGQPELLTVATTELLELA</sequence>
<evidence type="ECO:0000259" key="2">
    <source>
        <dbReference type="Pfam" id="PF01321"/>
    </source>
</evidence>
<dbReference type="InterPro" id="IPR000587">
    <property type="entry name" value="Creatinase_N"/>
</dbReference>
<gene>
    <name evidence="3" type="ORF">CLV56_0056</name>
</gene>
<dbReference type="Pfam" id="PF01321">
    <property type="entry name" value="Creatinase_N"/>
    <property type="match status" value="1"/>
</dbReference>
<feature type="domain" description="Creatinase N-terminal" evidence="2">
    <location>
        <begin position="8"/>
        <end position="131"/>
    </location>
</feature>
<dbReference type="GO" id="GO:0004177">
    <property type="term" value="F:aminopeptidase activity"/>
    <property type="evidence" value="ECO:0007669"/>
    <property type="project" value="UniProtKB-KW"/>
</dbReference>
<dbReference type="AlphaFoldDB" id="A0A0B2BBM4"/>
<evidence type="ECO:0000313" key="4">
    <source>
        <dbReference type="Proteomes" id="UP000230842"/>
    </source>
</evidence>
<evidence type="ECO:0000259" key="1">
    <source>
        <dbReference type="Pfam" id="PF00557"/>
    </source>
</evidence>
<dbReference type="OrthoDB" id="9806388at2"/>
<keyword evidence="3" id="KW-0378">Hydrolase</keyword>
<keyword evidence="3" id="KW-0031">Aminopeptidase</keyword>
<comment type="caution">
    <text evidence="3">The sequence shown here is derived from an EMBL/GenBank/DDBJ whole genome shotgun (WGS) entry which is preliminary data.</text>
</comment>
<dbReference type="EMBL" id="PGEZ01000001">
    <property type="protein sequence ID" value="PJJ55857.1"/>
    <property type="molecule type" value="Genomic_DNA"/>
</dbReference>
<dbReference type="InterPro" id="IPR000994">
    <property type="entry name" value="Pept_M24"/>
</dbReference>
<reference evidence="3 4" key="1">
    <citation type="submission" date="2017-11" db="EMBL/GenBank/DDBJ databases">
        <title>Genomic Encyclopedia of Archaeal and Bacterial Type Strains, Phase II (KMG-II): From Individual Species to Whole Genera.</title>
        <authorList>
            <person name="Goeker M."/>
        </authorList>
    </citation>
    <scope>NUCLEOTIDE SEQUENCE [LARGE SCALE GENOMIC DNA]</scope>
    <source>
        <strain evidence="3 4">DSM 27763</strain>
    </source>
</reference>
<protein>
    <submittedName>
        <fullName evidence="3">Xaa-Pro aminopeptidase</fullName>
    </submittedName>
</protein>
<name>A0A0B2BBM4_9ACTN</name>
<dbReference type="Gene3D" id="3.90.230.10">
    <property type="entry name" value="Creatinase/methionine aminopeptidase superfamily"/>
    <property type="match status" value="1"/>
</dbReference>
<dbReference type="PANTHER" id="PTHR46112">
    <property type="entry name" value="AMINOPEPTIDASE"/>
    <property type="match status" value="1"/>
</dbReference>
<evidence type="ECO:0000313" key="3">
    <source>
        <dbReference type="EMBL" id="PJJ55857.1"/>
    </source>
</evidence>
<dbReference type="Proteomes" id="UP000230842">
    <property type="component" value="Unassembled WGS sequence"/>
</dbReference>
<dbReference type="InterPro" id="IPR050659">
    <property type="entry name" value="Peptidase_M24B"/>
</dbReference>
<dbReference type="PRINTS" id="PR00599">
    <property type="entry name" value="MAPEPTIDASE"/>
</dbReference>
<dbReference type="SUPFAM" id="SSF55920">
    <property type="entry name" value="Creatinase/aminopeptidase"/>
    <property type="match status" value="1"/>
</dbReference>
<organism evidence="3 4">
    <name type="scientific">Mumia flava</name>
    <dbReference type="NCBI Taxonomy" id="1348852"/>
    <lineage>
        <taxon>Bacteria</taxon>
        <taxon>Bacillati</taxon>
        <taxon>Actinomycetota</taxon>
        <taxon>Actinomycetes</taxon>
        <taxon>Propionibacteriales</taxon>
        <taxon>Nocardioidaceae</taxon>
        <taxon>Mumia</taxon>
    </lineage>
</organism>
<proteinExistence type="predicted"/>
<dbReference type="InterPro" id="IPR001714">
    <property type="entry name" value="Pept_M24_MAP"/>
</dbReference>
<feature type="domain" description="Peptidase M24" evidence="1">
    <location>
        <begin position="139"/>
        <end position="341"/>
    </location>
</feature>
<dbReference type="Pfam" id="PF00557">
    <property type="entry name" value="Peptidase_M24"/>
    <property type="match status" value="1"/>
</dbReference>
<dbReference type="SUPFAM" id="SSF53092">
    <property type="entry name" value="Creatinase/prolidase N-terminal domain"/>
    <property type="match status" value="1"/>
</dbReference>
<keyword evidence="4" id="KW-1185">Reference proteome</keyword>